<evidence type="ECO:0000259" key="1">
    <source>
        <dbReference type="PROSITE" id="PS50943"/>
    </source>
</evidence>
<dbReference type="InterPro" id="IPR001387">
    <property type="entry name" value="Cro/C1-type_HTH"/>
</dbReference>
<evidence type="ECO:0000313" key="3">
    <source>
        <dbReference type="Proteomes" id="UP000287352"/>
    </source>
</evidence>
<dbReference type="EMBL" id="BIFR01000001">
    <property type="protein sequence ID" value="GCE11326.1"/>
    <property type="molecule type" value="Genomic_DNA"/>
</dbReference>
<dbReference type="Proteomes" id="UP000287352">
    <property type="component" value="Unassembled WGS sequence"/>
</dbReference>
<dbReference type="Pfam" id="PF13560">
    <property type="entry name" value="HTH_31"/>
    <property type="match status" value="1"/>
</dbReference>
<dbReference type="PROSITE" id="PS50943">
    <property type="entry name" value="HTH_CROC1"/>
    <property type="match status" value="1"/>
</dbReference>
<dbReference type="Gene3D" id="1.10.260.40">
    <property type="entry name" value="lambda repressor-like DNA-binding domains"/>
    <property type="match status" value="1"/>
</dbReference>
<accession>A0A401ZWY7</accession>
<proteinExistence type="predicted"/>
<reference evidence="3" key="1">
    <citation type="submission" date="2018-12" db="EMBL/GenBank/DDBJ databases">
        <title>Tengunoibacter tsumagoiensis gen. nov., sp. nov., Dictyobacter kobayashii sp. nov., D. alpinus sp. nov., and D. joshuensis sp. nov. and description of Dictyobacteraceae fam. nov. within the order Ktedonobacterales isolated from Tengu-no-mugimeshi.</title>
        <authorList>
            <person name="Wang C.M."/>
            <person name="Zheng Y."/>
            <person name="Sakai Y."/>
            <person name="Toyoda A."/>
            <person name="Minakuchi Y."/>
            <person name="Abe K."/>
            <person name="Yokota A."/>
            <person name="Yabe S."/>
        </authorList>
    </citation>
    <scope>NUCLEOTIDE SEQUENCE [LARGE SCALE GENOMIC DNA]</scope>
    <source>
        <strain evidence="3">Uno3</strain>
    </source>
</reference>
<dbReference type="SMART" id="SM00530">
    <property type="entry name" value="HTH_XRE"/>
    <property type="match status" value="1"/>
</dbReference>
<comment type="caution">
    <text evidence="2">The sequence shown here is derived from an EMBL/GenBank/DDBJ whole genome shotgun (WGS) entry which is preliminary data.</text>
</comment>
<evidence type="ECO:0000313" key="2">
    <source>
        <dbReference type="EMBL" id="GCE11326.1"/>
    </source>
</evidence>
<dbReference type="GO" id="GO:0003677">
    <property type="term" value="F:DNA binding"/>
    <property type="evidence" value="ECO:0007669"/>
    <property type="project" value="InterPro"/>
</dbReference>
<protein>
    <recommendedName>
        <fullName evidence="1">HTH cro/C1-type domain-containing protein</fullName>
    </recommendedName>
</protein>
<dbReference type="OrthoDB" id="6386941at2"/>
<dbReference type="InterPro" id="IPR010982">
    <property type="entry name" value="Lambda_DNA-bd_dom_sf"/>
</dbReference>
<name>A0A401ZWY7_9CHLR</name>
<dbReference type="CDD" id="cd00093">
    <property type="entry name" value="HTH_XRE"/>
    <property type="match status" value="1"/>
</dbReference>
<keyword evidence="3" id="KW-1185">Reference proteome</keyword>
<dbReference type="RefSeq" id="WP_126579049.1">
    <property type="nucleotide sequence ID" value="NZ_BIFR01000001.1"/>
</dbReference>
<organism evidence="2 3">
    <name type="scientific">Tengunoibacter tsumagoiensis</name>
    <dbReference type="NCBI Taxonomy" id="2014871"/>
    <lineage>
        <taxon>Bacteria</taxon>
        <taxon>Bacillati</taxon>
        <taxon>Chloroflexota</taxon>
        <taxon>Ktedonobacteria</taxon>
        <taxon>Ktedonobacterales</taxon>
        <taxon>Dictyobacteraceae</taxon>
        <taxon>Tengunoibacter</taxon>
    </lineage>
</organism>
<feature type="domain" description="HTH cro/C1-type" evidence="1">
    <location>
        <begin position="19"/>
        <end position="74"/>
    </location>
</feature>
<dbReference type="SUPFAM" id="SSF47413">
    <property type="entry name" value="lambda repressor-like DNA-binding domains"/>
    <property type="match status" value="1"/>
</dbReference>
<gene>
    <name evidence="2" type="ORF">KTT_11850</name>
</gene>
<sequence length="75" mass="8505">MKMMNAKARSTRPHGIPKLRVLRQRRGLSLGQLADLSGLRRDTITHFEAGREEPQPYHLRILARVLGVATFDLVS</sequence>
<dbReference type="AlphaFoldDB" id="A0A401ZWY7"/>